<keyword evidence="2" id="KW-0547">Nucleotide-binding</keyword>
<name>A0A382CYD2_9ZZZZ</name>
<dbReference type="InterPro" id="IPR027417">
    <property type="entry name" value="P-loop_NTPase"/>
</dbReference>
<keyword evidence="5" id="KW-0143">Chaperone</keyword>
<dbReference type="CDD" id="cd03114">
    <property type="entry name" value="MMAA-like"/>
    <property type="match status" value="1"/>
</dbReference>
<dbReference type="PANTHER" id="PTHR43087:SF1">
    <property type="entry name" value="LAO_AO TRANSPORT SYSTEM ATPASE"/>
    <property type="match status" value="1"/>
</dbReference>
<evidence type="ECO:0000256" key="1">
    <source>
        <dbReference type="ARBA" id="ARBA00009625"/>
    </source>
</evidence>
<dbReference type="SUPFAM" id="SSF52540">
    <property type="entry name" value="P-loop containing nucleoside triphosphate hydrolases"/>
    <property type="match status" value="1"/>
</dbReference>
<dbReference type="PANTHER" id="PTHR43087">
    <property type="entry name" value="LYSINE/ARGININE/ORNITHINE TRANSPORT SYSTEM KINASE"/>
    <property type="match status" value="1"/>
</dbReference>
<dbReference type="EMBL" id="UINC01036600">
    <property type="protein sequence ID" value="SVB30822.1"/>
    <property type="molecule type" value="Genomic_DNA"/>
</dbReference>
<evidence type="ECO:0000313" key="6">
    <source>
        <dbReference type="EMBL" id="SVB30822.1"/>
    </source>
</evidence>
<dbReference type="GO" id="GO:0005525">
    <property type="term" value="F:GTP binding"/>
    <property type="evidence" value="ECO:0007669"/>
    <property type="project" value="UniProtKB-KW"/>
</dbReference>
<accession>A0A382CYD2</accession>
<dbReference type="InterPro" id="IPR052040">
    <property type="entry name" value="GTPase/Isobutyryl-CoA_mutase"/>
</dbReference>
<organism evidence="6">
    <name type="scientific">marine metagenome</name>
    <dbReference type="NCBI Taxonomy" id="408172"/>
    <lineage>
        <taxon>unclassified sequences</taxon>
        <taxon>metagenomes</taxon>
        <taxon>ecological metagenomes</taxon>
    </lineage>
</organism>
<evidence type="ECO:0000256" key="2">
    <source>
        <dbReference type="ARBA" id="ARBA00022741"/>
    </source>
</evidence>
<comment type="similarity">
    <text evidence="1">Belongs to the SIMIBI class G3E GTPase family. ArgK/MeaB subfamily.</text>
</comment>
<gene>
    <name evidence="6" type="ORF">METZ01_LOCUS183676</name>
</gene>
<evidence type="ECO:0000256" key="5">
    <source>
        <dbReference type="ARBA" id="ARBA00023186"/>
    </source>
</evidence>
<dbReference type="NCBIfam" id="TIGR00750">
    <property type="entry name" value="lao"/>
    <property type="match status" value="1"/>
</dbReference>
<dbReference type="GO" id="GO:0003924">
    <property type="term" value="F:GTPase activity"/>
    <property type="evidence" value="ECO:0007669"/>
    <property type="project" value="InterPro"/>
</dbReference>
<reference evidence="6" key="1">
    <citation type="submission" date="2018-05" db="EMBL/GenBank/DDBJ databases">
        <authorList>
            <person name="Lanie J.A."/>
            <person name="Ng W.-L."/>
            <person name="Kazmierczak K.M."/>
            <person name="Andrzejewski T.M."/>
            <person name="Davidsen T.M."/>
            <person name="Wayne K.J."/>
            <person name="Tettelin H."/>
            <person name="Glass J.I."/>
            <person name="Rusch D."/>
            <person name="Podicherti R."/>
            <person name="Tsui H.-C.T."/>
            <person name="Winkler M.E."/>
        </authorList>
    </citation>
    <scope>NUCLEOTIDE SEQUENCE</scope>
</reference>
<sequence length="321" mass="34704">MTPSVEQALVERILQRDRHAVGRGISLIETESPDGISLIKALYGRAGRAFVIGVTGAPGVGKSTVVDRLIALLRGNGHYVGVVAVDPTSPLSGGAILGDRVRMQAHVGDAGVFVRSMATRGQLGGLAIATHDAVVVLDAAGYDIVLIETVGVGQAEVEITRVADISVVITIPGLGDDIQALKAGLMEIGDIFVVNKADHSGAHQAVAEIETMLEMQIDKSKTWRPPVLLTQATTGDGIDLLLEAINRFHAETSPLQSQRRRNRDRLGLWQLLQHHFRRQIETGDILRSGEFKEILESLSRRELDPYTAVETILERTLRKGE</sequence>
<proteinExistence type="inferred from homology"/>
<keyword evidence="4" id="KW-0342">GTP-binding</keyword>
<evidence type="ECO:0000256" key="4">
    <source>
        <dbReference type="ARBA" id="ARBA00023134"/>
    </source>
</evidence>
<dbReference type="InterPro" id="IPR005129">
    <property type="entry name" value="GTPase_ArgK"/>
</dbReference>
<dbReference type="Pfam" id="PF03308">
    <property type="entry name" value="MeaB"/>
    <property type="match status" value="1"/>
</dbReference>
<evidence type="ECO:0000256" key="3">
    <source>
        <dbReference type="ARBA" id="ARBA00022801"/>
    </source>
</evidence>
<protein>
    <recommendedName>
        <fullName evidence="7">AAA+ ATPase domain-containing protein</fullName>
    </recommendedName>
</protein>
<dbReference type="Gene3D" id="3.40.50.300">
    <property type="entry name" value="P-loop containing nucleotide triphosphate hydrolases"/>
    <property type="match status" value="1"/>
</dbReference>
<evidence type="ECO:0008006" key="7">
    <source>
        <dbReference type="Google" id="ProtNLM"/>
    </source>
</evidence>
<dbReference type="AlphaFoldDB" id="A0A382CYD2"/>
<keyword evidence="3" id="KW-0378">Hydrolase</keyword>